<dbReference type="Pfam" id="PF07729">
    <property type="entry name" value="FCD"/>
    <property type="match status" value="1"/>
</dbReference>
<comment type="caution">
    <text evidence="5">The sequence shown here is derived from an EMBL/GenBank/DDBJ whole genome shotgun (WGS) entry which is preliminary data.</text>
</comment>
<dbReference type="InterPro" id="IPR011711">
    <property type="entry name" value="GntR_C"/>
</dbReference>
<dbReference type="Gene3D" id="1.10.10.10">
    <property type="entry name" value="Winged helix-like DNA-binding domain superfamily/Winged helix DNA-binding domain"/>
    <property type="match status" value="1"/>
</dbReference>
<keyword evidence="2" id="KW-0238">DNA-binding</keyword>
<reference evidence="6" key="1">
    <citation type="journal article" date="2019" name="Int. J. Syst. Evol. Microbiol.">
        <title>The Global Catalogue of Microorganisms (GCM) 10K type strain sequencing project: providing services to taxonomists for standard genome sequencing and annotation.</title>
        <authorList>
            <consortium name="The Broad Institute Genomics Platform"/>
            <consortium name="The Broad Institute Genome Sequencing Center for Infectious Disease"/>
            <person name="Wu L."/>
            <person name="Ma J."/>
        </authorList>
    </citation>
    <scope>NUCLEOTIDE SEQUENCE [LARGE SCALE GENOMIC DNA]</scope>
    <source>
        <strain evidence="6">KCTC 52094</strain>
    </source>
</reference>
<dbReference type="SMART" id="SM00345">
    <property type="entry name" value="HTH_GNTR"/>
    <property type="match status" value="1"/>
</dbReference>
<dbReference type="InterPro" id="IPR000524">
    <property type="entry name" value="Tscrpt_reg_HTH_GntR"/>
</dbReference>
<dbReference type="PANTHER" id="PTHR43537">
    <property type="entry name" value="TRANSCRIPTIONAL REGULATOR, GNTR FAMILY"/>
    <property type="match status" value="1"/>
</dbReference>
<dbReference type="PROSITE" id="PS50949">
    <property type="entry name" value="HTH_GNTR"/>
    <property type="match status" value="1"/>
</dbReference>
<dbReference type="Proteomes" id="UP001595593">
    <property type="component" value="Unassembled WGS sequence"/>
</dbReference>
<accession>A0ABV7G1A8</accession>
<dbReference type="EMBL" id="JBHRTN010000009">
    <property type="protein sequence ID" value="MFC3125461.1"/>
    <property type="molecule type" value="Genomic_DNA"/>
</dbReference>
<keyword evidence="6" id="KW-1185">Reference proteome</keyword>
<proteinExistence type="predicted"/>
<evidence type="ECO:0000313" key="5">
    <source>
        <dbReference type="EMBL" id="MFC3125461.1"/>
    </source>
</evidence>
<dbReference type="InterPro" id="IPR008920">
    <property type="entry name" value="TF_FadR/GntR_C"/>
</dbReference>
<dbReference type="Gene3D" id="1.20.120.530">
    <property type="entry name" value="GntR ligand-binding domain-like"/>
    <property type="match status" value="1"/>
</dbReference>
<dbReference type="SUPFAM" id="SSF46785">
    <property type="entry name" value="Winged helix' DNA-binding domain"/>
    <property type="match status" value="1"/>
</dbReference>
<keyword evidence="1" id="KW-0805">Transcription regulation</keyword>
<dbReference type="InterPro" id="IPR036388">
    <property type="entry name" value="WH-like_DNA-bd_sf"/>
</dbReference>
<evidence type="ECO:0000259" key="4">
    <source>
        <dbReference type="PROSITE" id="PS50949"/>
    </source>
</evidence>
<dbReference type="RefSeq" id="WP_379596175.1">
    <property type="nucleotide sequence ID" value="NZ_JBHRTN010000009.1"/>
</dbReference>
<gene>
    <name evidence="5" type="ORF">ACFOD4_10345</name>
</gene>
<dbReference type="SUPFAM" id="SSF48008">
    <property type="entry name" value="GntR ligand-binding domain-like"/>
    <property type="match status" value="1"/>
</dbReference>
<feature type="domain" description="HTH gntR-type" evidence="4">
    <location>
        <begin position="15"/>
        <end position="82"/>
    </location>
</feature>
<dbReference type="InterPro" id="IPR036390">
    <property type="entry name" value="WH_DNA-bd_sf"/>
</dbReference>
<keyword evidence="3" id="KW-0804">Transcription</keyword>
<name>A0ABV7G1A8_9PROT</name>
<protein>
    <submittedName>
        <fullName evidence="5">FadR/GntR family transcriptional regulator</fullName>
    </submittedName>
</protein>
<evidence type="ECO:0000256" key="1">
    <source>
        <dbReference type="ARBA" id="ARBA00023015"/>
    </source>
</evidence>
<dbReference type="SMART" id="SM00895">
    <property type="entry name" value="FCD"/>
    <property type="match status" value="1"/>
</dbReference>
<evidence type="ECO:0000256" key="2">
    <source>
        <dbReference type="ARBA" id="ARBA00023125"/>
    </source>
</evidence>
<evidence type="ECO:0000313" key="6">
    <source>
        <dbReference type="Proteomes" id="UP001595593"/>
    </source>
</evidence>
<sequence length="244" mass="27114">MSTAKPTFESATPALRSFETVARRISALIRQDHPVGQRLPAERELAKRFGVSRPTIREAILSLQMAGLVEVRKNSGAYVISRQEVPEMKALSGYGPFENLHARRMIEPQIAAMAAQNATAQQLAAMARTLADMRSHHARGMEADAADLHFHILLAEATGNGVLVSIADQLWRGQIESGIWQDIHRYMPMECYRPTWLRDHEAIFRAVEEHKPRTASLAMTRHLGNIQAALMKTTGGAGKQDKKS</sequence>
<dbReference type="Pfam" id="PF00392">
    <property type="entry name" value="GntR"/>
    <property type="match status" value="1"/>
</dbReference>
<dbReference type="PANTHER" id="PTHR43537:SF5">
    <property type="entry name" value="UXU OPERON TRANSCRIPTIONAL REGULATOR"/>
    <property type="match status" value="1"/>
</dbReference>
<dbReference type="PRINTS" id="PR00035">
    <property type="entry name" value="HTHGNTR"/>
</dbReference>
<evidence type="ECO:0000256" key="3">
    <source>
        <dbReference type="ARBA" id="ARBA00023163"/>
    </source>
</evidence>
<dbReference type="CDD" id="cd07377">
    <property type="entry name" value="WHTH_GntR"/>
    <property type="match status" value="1"/>
</dbReference>
<organism evidence="5 6">
    <name type="scientific">Teichococcus globiformis</name>
    <dbReference type="NCBI Taxonomy" id="2307229"/>
    <lineage>
        <taxon>Bacteria</taxon>
        <taxon>Pseudomonadati</taxon>
        <taxon>Pseudomonadota</taxon>
        <taxon>Alphaproteobacteria</taxon>
        <taxon>Acetobacterales</taxon>
        <taxon>Roseomonadaceae</taxon>
        <taxon>Roseomonas</taxon>
    </lineage>
</organism>